<dbReference type="Gene3D" id="2.40.30.270">
    <property type="match status" value="1"/>
</dbReference>
<evidence type="ECO:0000256" key="11">
    <source>
        <dbReference type="ARBA" id="ARBA00048432"/>
    </source>
</evidence>
<evidence type="ECO:0000256" key="7">
    <source>
        <dbReference type="ARBA" id="ARBA00022801"/>
    </source>
</evidence>
<keyword evidence="15" id="KW-1185">Reference proteome</keyword>
<evidence type="ECO:0000256" key="10">
    <source>
        <dbReference type="ARBA" id="ARBA00023242"/>
    </source>
</evidence>
<dbReference type="EC" id="3.6.4.12" evidence="4"/>
<dbReference type="GO" id="GO:0005694">
    <property type="term" value="C:chromosome"/>
    <property type="evidence" value="ECO:0007669"/>
    <property type="project" value="UniProtKB-ARBA"/>
</dbReference>
<evidence type="ECO:0000256" key="5">
    <source>
        <dbReference type="ARBA" id="ARBA00022490"/>
    </source>
</evidence>
<dbReference type="InterPro" id="IPR004483">
    <property type="entry name" value="SMUBP-2/Hcs1-like"/>
</dbReference>
<dbReference type="PANTHER" id="PTHR43788:SF8">
    <property type="entry name" value="DNA-BINDING PROTEIN SMUBP-2"/>
    <property type="match status" value="1"/>
</dbReference>
<comment type="catalytic activity">
    <reaction evidence="11">
        <text>ATP + H2O = ADP + phosphate + H(+)</text>
        <dbReference type="Rhea" id="RHEA:13065"/>
        <dbReference type="ChEBI" id="CHEBI:15377"/>
        <dbReference type="ChEBI" id="CHEBI:15378"/>
        <dbReference type="ChEBI" id="CHEBI:30616"/>
        <dbReference type="ChEBI" id="CHEBI:43474"/>
        <dbReference type="ChEBI" id="CHEBI:456216"/>
        <dbReference type="EC" id="3.6.4.12"/>
    </reaction>
    <physiologicalReaction direction="left-to-right" evidence="11">
        <dbReference type="Rhea" id="RHEA:13066"/>
    </physiologicalReaction>
</comment>
<dbReference type="Pfam" id="PF21138">
    <property type="entry name" value="SMUBP-2_HCS1_1B"/>
    <property type="match status" value="1"/>
</dbReference>
<dbReference type="Proteomes" id="UP000191024">
    <property type="component" value="Chromosome F"/>
</dbReference>
<dbReference type="Gene3D" id="3.40.50.300">
    <property type="entry name" value="P-loop containing nucleotide triphosphate hydrolases"/>
    <property type="match status" value="2"/>
</dbReference>
<dbReference type="CDD" id="cd18044">
    <property type="entry name" value="DEXXQc_SMUBP2"/>
    <property type="match status" value="1"/>
</dbReference>
<dbReference type="OrthoDB" id="6513042at2759"/>
<dbReference type="InterPro" id="IPR050534">
    <property type="entry name" value="Coronavir_polyprotein_1ab"/>
</dbReference>
<dbReference type="GO" id="GO:0003723">
    <property type="term" value="F:RNA binding"/>
    <property type="evidence" value="ECO:0007669"/>
    <property type="project" value="InterPro"/>
</dbReference>
<dbReference type="PANTHER" id="PTHR43788">
    <property type="entry name" value="DNA2/NAM7 HELICASE FAMILY MEMBER"/>
    <property type="match status" value="1"/>
</dbReference>
<dbReference type="InterPro" id="IPR014001">
    <property type="entry name" value="Helicase_ATP-bd"/>
</dbReference>
<dbReference type="GO" id="GO:0016787">
    <property type="term" value="F:hydrolase activity"/>
    <property type="evidence" value="ECO:0007669"/>
    <property type="project" value="UniProtKB-KW"/>
</dbReference>
<dbReference type="CDD" id="cd18808">
    <property type="entry name" value="SF1_C_Upf1"/>
    <property type="match status" value="1"/>
</dbReference>
<dbReference type="InterPro" id="IPR027417">
    <property type="entry name" value="P-loop_NTPase"/>
</dbReference>
<dbReference type="InterPro" id="IPR041677">
    <property type="entry name" value="DNA2/NAM7_AAA_11"/>
</dbReference>
<evidence type="ECO:0000259" key="13">
    <source>
        <dbReference type="SMART" id="SM00487"/>
    </source>
</evidence>
<name>A0A1G4JXA4_9SACH</name>
<dbReference type="InterPro" id="IPR048761">
    <property type="entry name" value="SMUBP-2_HCS1_1B"/>
</dbReference>
<dbReference type="GO" id="GO:0003677">
    <property type="term" value="F:DNA binding"/>
    <property type="evidence" value="ECO:0007669"/>
    <property type="project" value="InterPro"/>
</dbReference>
<keyword evidence="5" id="KW-0963">Cytoplasm</keyword>
<dbReference type="GO" id="GO:0005634">
    <property type="term" value="C:nucleus"/>
    <property type="evidence" value="ECO:0007669"/>
    <property type="project" value="UniProtKB-SubCell"/>
</dbReference>
<evidence type="ECO:0000256" key="3">
    <source>
        <dbReference type="ARBA" id="ARBA00007913"/>
    </source>
</evidence>
<keyword evidence="9" id="KW-0067">ATP-binding</keyword>
<accession>A0A1G4JXA4</accession>
<dbReference type="GO" id="GO:0005524">
    <property type="term" value="F:ATP binding"/>
    <property type="evidence" value="ECO:0007669"/>
    <property type="project" value="UniProtKB-KW"/>
</dbReference>
<evidence type="ECO:0000256" key="8">
    <source>
        <dbReference type="ARBA" id="ARBA00022806"/>
    </source>
</evidence>
<dbReference type="InterPro" id="IPR003593">
    <property type="entry name" value="AAA+_ATPase"/>
</dbReference>
<sequence>MEANKAIANRFLASIAHEQSQDTEITARLLRSLPLQKLVARGLAINNLTLENVRTGLAGKVILEFGPDASIEKEVIKGDIKVGDVVLVLPSSSKKSSVTSSCDGVVTKCTEKLITVAVDESKEQEVIQLYSYSRLHLLKTTNAITYQRMESTMRKLAEFEKTPSNNVMQYLLGSREFLAQPLANCSFHNAGLNDSQKNAISFALSNDICIIHGPPGTGKTHTLVELVQQLVEKGERVLVCAPSNVAVDTILERLAKVLPGNLLLRLGHPARLLEINLSHSLEILSRSGDSGAIVKDIRKEIDETIAGIKTLKSFKDRKESWKEVRRLRKELRQRERKVIADLIISSRVVVSTLHGSSGRELIACYGYTDHLFDAVIIDEISQSLEPQCWIPLISHCQSNITKLVLAGDDKQLPPTIKTEDDPATRQVLSTTLFDRLVDHYGSKFKCFLNIQYRMNSNIMEFSSKEMYGGHLRAADSVANWMLIDLPGVDADDNTTVPLIWYDTQGDDYYERKEEEDEGSSSKFNENEAQLGLFHVNQLIGSNVKQTDIGIISPYNAQVSLLKKMIHSKYPLIEVSSIDGFQGREKEVIILSLVRSNDKFEVGFLSDERRLNVAMTRPKKQLCVIGNMETLERSRIKYLKDWVNWSEENSEIRYPDLSEILE</sequence>
<feature type="domain" description="Helicase ATP-binding" evidence="13">
    <location>
        <begin position="188"/>
        <end position="461"/>
    </location>
</feature>
<dbReference type="SMART" id="SM00382">
    <property type="entry name" value="AAA"/>
    <property type="match status" value="1"/>
</dbReference>
<dbReference type="AlphaFoldDB" id="A0A1G4JXA4"/>
<dbReference type="GO" id="GO:0005737">
    <property type="term" value="C:cytoplasm"/>
    <property type="evidence" value="ECO:0007669"/>
    <property type="project" value="UniProtKB-SubCell"/>
</dbReference>
<dbReference type="InterPro" id="IPR047187">
    <property type="entry name" value="SF1_C_Upf1"/>
</dbReference>
<evidence type="ECO:0000256" key="2">
    <source>
        <dbReference type="ARBA" id="ARBA00004496"/>
    </source>
</evidence>
<evidence type="ECO:0000313" key="15">
    <source>
        <dbReference type="Proteomes" id="UP000191024"/>
    </source>
</evidence>
<keyword evidence="6" id="KW-0547">Nucleotide-binding</keyword>
<comment type="similarity">
    <text evidence="3">Belongs to the DNA2/NAM7 helicase family.</text>
</comment>
<dbReference type="FunFam" id="3.40.50.300:FF:000326">
    <property type="entry name" value="P-loop containing nucleoside triphosphate hydrolase"/>
    <property type="match status" value="1"/>
</dbReference>
<feature type="domain" description="AAA+ ATPase" evidence="12">
    <location>
        <begin position="205"/>
        <end position="438"/>
    </location>
</feature>
<protein>
    <recommendedName>
        <fullName evidence="4">DNA helicase</fullName>
        <ecNumber evidence="4">3.6.4.12</ecNumber>
    </recommendedName>
</protein>
<dbReference type="EMBL" id="LT598467">
    <property type="protein sequence ID" value="SCU95738.1"/>
    <property type="molecule type" value="Genomic_DNA"/>
</dbReference>
<dbReference type="SUPFAM" id="SSF52540">
    <property type="entry name" value="P-loop containing nucleoside triphosphate hydrolases"/>
    <property type="match status" value="1"/>
</dbReference>
<evidence type="ECO:0000256" key="4">
    <source>
        <dbReference type="ARBA" id="ARBA00012551"/>
    </source>
</evidence>
<evidence type="ECO:0000256" key="9">
    <source>
        <dbReference type="ARBA" id="ARBA00022840"/>
    </source>
</evidence>
<dbReference type="InterPro" id="IPR041679">
    <property type="entry name" value="DNA2/NAM7-like_C"/>
</dbReference>
<gene>
    <name evidence="14" type="ORF">LAMI_0F03554G</name>
</gene>
<dbReference type="NCBIfam" id="TIGR00376">
    <property type="entry name" value="IGHMBP2 family helicase"/>
    <property type="match status" value="1"/>
</dbReference>
<keyword evidence="7" id="KW-0378">Hydrolase</keyword>
<reference evidence="15" key="1">
    <citation type="submission" date="2016-03" db="EMBL/GenBank/DDBJ databases">
        <authorList>
            <person name="Devillers H."/>
        </authorList>
    </citation>
    <scope>NUCLEOTIDE SEQUENCE [LARGE SCALE GENOMIC DNA]</scope>
</reference>
<evidence type="ECO:0000313" key="14">
    <source>
        <dbReference type="EMBL" id="SCU95738.1"/>
    </source>
</evidence>
<evidence type="ECO:0000256" key="6">
    <source>
        <dbReference type="ARBA" id="ARBA00022741"/>
    </source>
</evidence>
<keyword evidence="8" id="KW-0347">Helicase</keyword>
<dbReference type="SMART" id="SM00487">
    <property type="entry name" value="DEXDc"/>
    <property type="match status" value="1"/>
</dbReference>
<dbReference type="GO" id="GO:0043139">
    <property type="term" value="F:5'-3' DNA helicase activity"/>
    <property type="evidence" value="ECO:0007669"/>
    <property type="project" value="TreeGrafter"/>
</dbReference>
<evidence type="ECO:0000256" key="1">
    <source>
        <dbReference type="ARBA" id="ARBA00004123"/>
    </source>
</evidence>
<proteinExistence type="inferred from homology"/>
<organism evidence="14 15">
    <name type="scientific">Lachancea mirantina</name>
    <dbReference type="NCBI Taxonomy" id="1230905"/>
    <lineage>
        <taxon>Eukaryota</taxon>
        <taxon>Fungi</taxon>
        <taxon>Dikarya</taxon>
        <taxon>Ascomycota</taxon>
        <taxon>Saccharomycotina</taxon>
        <taxon>Saccharomycetes</taxon>
        <taxon>Saccharomycetales</taxon>
        <taxon>Saccharomycetaceae</taxon>
        <taxon>Lachancea</taxon>
    </lineage>
</organism>
<comment type="subcellular location">
    <subcellularLocation>
        <location evidence="2">Cytoplasm</location>
    </subcellularLocation>
    <subcellularLocation>
        <location evidence="1">Nucleus</location>
    </subcellularLocation>
</comment>
<dbReference type="Pfam" id="PF13086">
    <property type="entry name" value="AAA_11"/>
    <property type="match status" value="1"/>
</dbReference>
<dbReference type="Pfam" id="PF13087">
    <property type="entry name" value="AAA_12"/>
    <property type="match status" value="1"/>
</dbReference>
<keyword evidence="10" id="KW-0539">Nucleus</keyword>
<evidence type="ECO:0000259" key="12">
    <source>
        <dbReference type="SMART" id="SM00382"/>
    </source>
</evidence>